<feature type="domain" description="N-acetyltransferase" evidence="1">
    <location>
        <begin position="20"/>
        <end position="87"/>
    </location>
</feature>
<accession>A0A1N6M4X8</accession>
<dbReference type="SUPFAM" id="SSF55729">
    <property type="entry name" value="Acyl-CoA N-acyltransferases (Nat)"/>
    <property type="match status" value="1"/>
</dbReference>
<gene>
    <name evidence="3" type="ORF">VSP9026_02193</name>
    <name evidence="2" type="ORF">Vspart_04145</name>
</gene>
<reference evidence="3 4" key="1">
    <citation type="submission" date="2016-12" db="EMBL/GenBank/DDBJ databases">
        <authorList>
            <person name="Song W.-J."/>
            <person name="Kurnit D.M."/>
        </authorList>
    </citation>
    <scope>NUCLEOTIDE SEQUENCE [LARGE SCALE GENOMIC DNA]</scope>
    <source>
        <strain evidence="3 4">CECT 9026</strain>
    </source>
</reference>
<dbReference type="RefSeq" id="WP_074373034.1">
    <property type="nucleotide sequence ID" value="NZ_AP024908.1"/>
</dbReference>
<protein>
    <recommendedName>
        <fullName evidence="1">N-acetyltransferase domain-containing protein</fullName>
    </recommendedName>
</protein>
<evidence type="ECO:0000313" key="3">
    <source>
        <dbReference type="EMBL" id="SIO94488.1"/>
    </source>
</evidence>
<name>A0A1N6M4X8_9VIBR</name>
<dbReference type="EMBL" id="CP046269">
    <property type="protein sequence ID" value="QMV16740.1"/>
    <property type="molecule type" value="Genomic_DNA"/>
</dbReference>
<evidence type="ECO:0000313" key="2">
    <source>
        <dbReference type="EMBL" id="QMV16740.1"/>
    </source>
</evidence>
<keyword evidence="5" id="KW-1185">Reference proteome</keyword>
<organism evidence="3 4">
    <name type="scientific">Vibrio spartinae</name>
    <dbReference type="NCBI Taxonomy" id="1918945"/>
    <lineage>
        <taxon>Bacteria</taxon>
        <taxon>Pseudomonadati</taxon>
        <taxon>Pseudomonadota</taxon>
        <taxon>Gammaproteobacteria</taxon>
        <taxon>Vibrionales</taxon>
        <taxon>Vibrionaceae</taxon>
        <taxon>Vibrio</taxon>
    </lineage>
</organism>
<dbReference type="OrthoDB" id="1796458at2"/>
<evidence type="ECO:0000313" key="5">
    <source>
        <dbReference type="Proteomes" id="UP000515264"/>
    </source>
</evidence>
<reference evidence="2 5" key="3">
    <citation type="journal article" date="2020" name="J. Nat. Prod.">
        <title>Genomics-Metabolomics Profiling Disclosed Marine Vibrio spartinae 3.6 as a Producer of a New Branched Side Chain Prodigiosin.</title>
        <authorList>
            <person name="Vitale G.A."/>
            <person name="Sciarretta M."/>
            <person name="Palma Esposito F."/>
            <person name="January G.G."/>
            <person name="Giaccio M."/>
            <person name="Bunk B."/>
            <person name="Sproer C."/>
            <person name="Bajerski F."/>
            <person name="Power D."/>
            <person name="Festa C."/>
            <person name="Monti M.C."/>
            <person name="D'Auria M.V."/>
            <person name="de Pascale D."/>
        </authorList>
    </citation>
    <scope>NUCLEOTIDE SEQUENCE [LARGE SCALE GENOMIC DNA]</scope>
    <source>
        <strain evidence="2 5">3.6</strain>
    </source>
</reference>
<sequence>MYLKEAEAHELDAIYAMGFDTWHDGMFSLKDDCFGLGSVATYQSLRGKGYASHLVNLVKAELFVNHNCKILFLHSDIAHQFYSRLDFVSIEGADCMYISSNSSEFDGSIPTYF</sequence>
<dbReference type="Proteomes" id="UP000184774">
    <property type="component" value="Unassembled WGS sequence"/>
</dbReference>
<reference evidence="2" key="2">
    <citation type="submission" date="2019-11" db="EMBL/GenBank/DDBJ databases">
        <authorList>
            <person name="January G."/>
            <person name="Bunk B."/>
        </authorList>
    </citation>
    <scope>NUCLEOTIDE SEQUENCE</scope>
    <source>
        <strain evidence="2">3.6</strain>
    </source>
</reference>
<dbReference type="Pfam" id="PF00583">
    <property type="entry name" value="Acetyltransf_1"/>
    <property type="match status" value="1"/>
</dbReference>
<dbReference type="EMBL" id="FSSB01000014">
    <property type="protein sequence ID" value="SIO94488.1"/>
    <property type="molecule type" value="Genomic_DNA"/>
</dbReference>
<proteinExistence type="predicted"/>
<evidence type="ECO:0000313" key="4">
    <source>
        <dbReference type="Proteomes" id="UP000184774"/>
    </source>
</evidence>
<dbReference type="Gene3D" id="3.40.630.30">
    <property type="match status" value="1"/>
</dbReference>
<dbReference type="InterPro" id="IPR000182">
    <property type="entry name" value="GNAT_dom"/>
</dbReference>
<evidence type="ECO:0000259" key="1">
    <source>
        <dbReference type="Pfam" id="PF00583"/>
    </source>
</evidence>
<dbReference type="GO" id="GO:0016747">
    <property type="term" value="F:acyltransferase activity, transferring groups other than amino-acyl groups"/>
    <property type="evidence" value="ECO:0007669"/>
    <property type="project" value="InterPro"/>
</dbReference>
<dbReference type="Proteomes" id="UP000515264">
    <property type="component" value="Chromosome 2"/>
</dbReference>
<dbReference type="InterPro" id="IPR016181">
    <property type="entry name" value="Acyl_CoA_acyltransferase"/>
</dbReference>
<dbReference type="AlphaFoldDB" id="A0A1N6M4X8"/>
<dbReference type="CDD" id="cd04301">
    <property type="entry name" value="NAT_SF"/>
    <property type="match status" value="1"/>
</dbReference>